<protein>
    <submittedName>
        <fullName evidence="2">GNAT family N-acetyltransferase</fullName>
    </submittedName>
</protein>
<reference evidence="3" key="1">
    <citation type="journal article" date="2019" name="Int. J. Syst. Evol. Microbiol.">
        <title>The Global Catalogue of Microorganisms (GCM) 10K type strain sequencing project: providing services to taxonomists for standard genome sequencing and annotation.</title>
        <authorList>
            <consortium name="The Broad Institute Genomics Platform"/>
            <consortium name="The Broad Institute Genome Sequencing Center for Infectious Disease"/>
            <person name="Wu L."/>
            <person name="Ma J."/>
        </authorList>
    </citation>
    <scope>NUCLEOTIDE SEQUENCE [LARGE SCALE GENOMIC DNA]</scope>
    <source>
        <strain evidence="3">CGMCC 1.18578</strain>
    </source>
</reference>
<accession>A0ABW0QV09</accession>
<dbReference type="PROSITE" id="PS51186">
    <property type="entry name" value="GNAT"/>
    <property type="match status" value="1"/>
</dbReference>
<dbReference type="Pfam" id="PF00583">
    <property type="entry name" value="Acetyltransf_1"/>
    <property type="match status" value="1"/>
</dbReference>
<dbReference type="CDD" id="cd04301">
    <property type="entry name" value="NAT_SF"/>
    <property type="match status" value="1"/>
</dbReference>
<dbReference type="Proteomes" id="UP001596108">
    <property type="component" value="Unassembled WGS sequence"/>
</dbReference>
<dbReference type="RefSeq" id="WP_378110491.1">
    <property type="nucleotide sequence ID" value="NZ_JBHSNC010000010.1"/>
</dbReference>
<name>A0ABW0QV09_9BACL</name>
<sequence>MIRWRRQGDDRGIVELVRTQLVPISPWRHPRDGRLRFEVQKRLRRGPTLVVARTRQSVPFAFVHMEIRGNVLFVDLLAVDSRHQNRQWGTELMRRAEQYGRKRGCTVSHLFVDEGNTRGVRFYERLGYHVISHIEALKAFHMHKSLEYDSLSSAL</sequence>
<dbReference type="SUPFAM" id="SSF55729">
    <property type="entry name" value="Acyl-CoA N-acyltransferases (Nat)"/>
    <property type="match status" value="1"/>
</dbReference>
<feature type="domain" description="N-acetyltransferase" evidence="1">
    <location>
        <begin position="1"/>
        <end position="147"/>
    </location>
</feature>
<dbReference type="InterPro" id="IPR000182">
    <property type="entry name" value="GNAT_dom"/>
</dbReference>
<dbReference type="Gene3D" id="3.40.630.30">
    <property type="match status" value="1"/>
</dbReference>
<gene>
    <name evidence="2" type="ORF">ACFPQ4_04135</name>
</gene>
<keyword evidence="3" id="KW-1185">Reference proteome</keyword>
<evidence type="ECO:0000313" key="2">
    <source>
        <dbReference type="EMBL" id="MFC5528643.1"/>
    </source>
</evidence>
<evidence type="ECO:0000313" key="3">
    <source>
        <dbReference type="Proteomes" id="UP001596108"/>
    </source>
</evidence>
<proteinExistence type="predicted"/>
<dbReference type="InterPro" id="IPR016181">
    <property type="entry name" value="Acyl_CoA_acyltransferase"/>
</dbReference>
<comment type="caution">
    <text evidence="2">The sequence shown here is derived from an EMBL/GenBank/DDBJ whole genome shotgun (WGS) entry which is preliminary data.</text>
</comment>
<organism evidence="2 3">
    <name type="scientific">Cohnella yongneupensis</name>
    <dbReference type="NCBI Taxonomy" id="425006"/>
    <lineage>
        <taxon>Bacteria</taxon>
        <taxon>Bacillati</taxon>
        <taxon>Bacillota</taxon>
        <taxon>Bacilli</taxon>
        <taxon>Bacillales</taxon>
        <taxon>Paenibacillaceae</taxon>
        <taxon>Cohnella</taxon>
    </lineage>
</organism>
<dbReference type="EMBL" id="JBHSNC010000010">
    <property type="protein sequence ID" value="MFC5528643.1"/>
    <property type="molecule type" value="Genomic_DNA"/>
</dbReference>
<evidence type="ECO:0000259" key="1">
    <source>
        <dbReference type="PROSITE" id="PS51186"/>
    </source>
</evidence>